<protein>
    <submittedName>
        <fullName evidence="2">Uncharacterized protein</fullName>
    </submittedName>
</protein>
<gene>
    <name evidence="2" type="ORF">HYPSUDRAFT_203638</name>
</gene>
<dbReference type="Proteomes" id="UP000054270">
    <property type="component" value="Unassembled WGS sequence"/>
</dbReference>
<evidence type="ECO:0000313" key="3">
    <source>
        <dbReference type="Proteomes" id="UP000054270"/>
    </source>
</evidence>
<organism evidence="2 3">
    <name type="scientific">Hypholoma sublateritium (strain FD-334 SS-4)</name>
    <dbReference type="NCBI Taxonomy" id="945553"/>
    <lineage>
        <taxon>Eukaryota</taxon>
        <taxon>Fungi</taxon>
        <taxon>Dikarya</taxon>
        <taxon>Basidiomycota</taxon>
        <taxon>Agaricomycotina</taxon>
        <taxon>Agaricomycetes</taxon>
        <taxon>Agaricomycetidae</taxon>
        <taxon>Agaricales</taxon>
        <taxon>Agaricineae</taxon>
        <taxon>Strophariaceae</taxon>
        <taxon>Hypholoma</taxon>
    </lineage>
</organism>
<keyword evidence="3" id="KW-1185">Reference proteome</keyword>
<evidence type="ECO:0000256" key="1">
    <source>
        <dbReference type="SAM" id="MobiDB-lite"/>
    </source>
</evidence>
<proteinExistence type="predicted"/>
<name>A0A0D2L203_HYPSF</name>
<dbReference type="AlphaFoldDB" id="A0A0D2L203"/>
<dbReference type="EMBL" id="KN817565">
    <property type="protein sequence ID" value="KJA20667.1"/>
    <property type="molecule type" value="Genomic_DNA"/>
</dbReference>
<accession>A0A0D2L203</accession>
<sequence>MPRPAPAFSGHSRRLETHRAALNSYFGACPRTMRSYSWNGRRSRTGRLRYGAYKHHAPGIGSSLAPPHTDQPETSIFSLGRPVTSGLSQRAAFAWTDEMARRCVDTALGASTGRALKLLDSVTAGRLHEDPGVQGAISGARLALNAQAP</sequence>
<evidence type="ECO:0000313" key="2">
    <source>
        <dbReference type="EMBL" id="KJA20667.1"/>
    </source>
</evidence>
<feature type="region of interest" description="Disordered" evidence="1">
    <location>
        <begin position="59"/>
        <end position="80"/>
    </location>
</feature>
<reference evidence="3" key="1">
    <citation type="submission" date="2014-04" db="EMBL/GenBank/DDBJ databases">
        <title>Evolutionary Origins and Diversification of the Mycorrhizal Mutualists.</title>
        <authorList>
            <consortium name="DOE Joint Genome Institute"/>
            <consortium name="Mycorrhizal Genomics Consortium"/>
            <person name="Kohler A."/>
            <person name="Kuo A."/>
            <person name="Nagy L.G."/>
            <person name="Floudas D."/>
            <person name="Copeland A."/>
            <person name="Barry K.W."/>
            <person name="Cichocki N."/>
            <person name="Veneault-Fourrey C."/>
            <person name="LaButti K."/>
            <person name="Lindquist E.A."/>
            <person name="Lipzen A."/>
            <person name="Lundell T."/>
            <person name="Morin E."/>
            <person name="Murat C."/>
            <person name="Riley R."/>
            <person name="Ohm R."/>
            <person name="Sun H."/>
            <person name="Tunlid A."/>
            <person name="Henrissat B."/>
            <person name="Grigoriev I.V."/>
            <person name="Hibbett D.S."/>
            <person name="Martin F."/>
        </authorList>
    </citation>
    <scope>NUCLEOTIDE SEQUENCE [LARGE SCALE GENOMIC DNA]</scope>
    <source>
        <strain evidence="3">FD-334 SS-4</strain>
    </source>
</reference>